<dbReference type="GO" id="GO:0005524">
    <property type="term" value="F:ATP binding"/>
    <property type="evidence" value="ECO:0007669"/>
    <property type="project" value="UniProtKB-KW"/>
</dbReference>
<feature type="domain" description="ABC transporter" evidence="8">
    <location>
        <begin position="346"/>
        <end position="580"/>
    </location>
</feature>
<feature type="domain" description="ABC transmembrane type-1" evidence="9">
    <location>
        <begin position="30"/>
        <end position="313"/>
    </location>
</feature>
<dbReference type="InterPro" id="IPR039421">
    <property type="entry name" value="Type_1_exporter"/>
</dbReference>
<dbReference type="InterPro" id="IPR017871">
    <property type="entry name" value="ABC_transporter-like_CS"/>
</dbReference>
<dbReference type="PROSITE" id="PS50929">
    <property type="entry name" value="ABC_TM1F"/>
    <property type="match status" value="1"/>
</dbReference>
<feature type="transmembrane region" description="Helical" evidence="7">
    <location>
        <begin position="247"/>
        <end position="271"/>
    </location>
</feature>
<keyword evidence="3" id="KW-0547">Nucleotide-binding</keyword>
<dbReference type="Pfam" id="PF00664">
    <property type="entry name" value="ABC_membrane"/>
    <property type="match status" value="1"/>
</dbReference>
<keyword evidence="5 7" id="KW-1133">Transmembrane helix</keyword>
<gene>
    <name evidence="10" type="ORF">FHR24_001024</name>
</gene>
<keyword evidence="6 7" id="KW-0472">Membrane</keyword>
<evidence type="ECO:0000256" key="6">
    <source>
        <dbReference type="ARBA" id="ARBA00023136"/>
    </source>
</evidence>
<keyword evidence="10" id="KW-0378">Hydrolase</keyword>
<name>A0ABX0U9G5_9FLAO</name>
<evidence type="ECO:0000313" key="11">
    <source>
        <dbReference type="Proteomes" id="UP000745859"/>
    </source>
</evidence>
<dbReference type="InterPro" id="IPR003593">
    <property type="entry name" value="AAA+_ATPase"/>
</dbReference>
<dbReference type="RefSeq" id="WP_167184848.1">
    <property type="nucleotide sequence ID" value="NZ_JAASQL010000001.1"/>
</dbReference>
<dbReference type="Proteomes" id="UP000745859">
    <property type="component" value="Unassembled WGS sequence"/>
</dbReference>
<dbReference type="EMBL" id="JAASQL010000001">
    <property type="protein sequence ID" value="NIJ44585.1"/>
    <property type="molecule type" value="Genomic_DNA"/>
</dbReference>
<dbReference type="SUPFAM" id="SSF52540">
    <property type="entry name" value="P-loop containing nucleoside triphosphate hydrolases"/>
    <property type="match status" value="1"/>
</dbReference>
<evidence type="ECO:0000259" key="9">
    <source>
        <dbReference type="PROSITE" id="PS50929"/>
    </source>
</evidence>
<feature type="transmembrane region" description="Helical" evidence="7">
    <location>
        <begin position="155"/>
        <end position="183"/>
    </location>
</feature>
<dbReference type="InterPro" id="IPR027417">
    <property type="entry name" value="P-loop_NTPase"/>
</dbReference>
<dbReference type="Pfam" id="PF00005">
    <property type="entry name" value="ABC_tran"/>
    <property type="match status" value="1"/>
</dbReference>
<dbReference type="CDD" id="cd18544">
    <property type="entry name" value="ABC_6TM_TmrA_like"/>
    <property type="match status" value="1"/>
</dbReference>
<evidence type="ECO:0000313" key="10">
    <source>
        <dbReference type="EMBL" id="NIJ44585.1"/>
    </source>
</evidence>
<evidence type="ECO:0000256" key="1">
    <source>
        <dbReference type="ARBA" id="ARBA00004651"/>
    </source>
</evidence>
<sequence length="589" mass="66172">MASNKKTNVFDLSVFSRIMSYASAYKSLFIFSGISSVLLAGIGALRPYLIINAIDNYVYTKTEEGFLTLVIIILAALIAEVFFQLIFIYLANLLGQNVIKDIRTKLFKHVLSFNMAYFNNSSVGKMVTRVVSDVETIAQFFSQGLFMIVNDILKMIFVAIMMLYINWKLALIAFVVLPILIYATKIFQKAIKTAFQEVRVQVANLNGFVQERVTGMKIVQLFNRERIEHDKFQEINKKHRSAHIKTVWYFSIFYPVAEVLSSIAIGLLVWFGGKELAIDGNVTQGEIVGFIMMTEMLFRPLRQIADKFTTLQMGMVAGDRVFEIMDTQSHIDTQGTHQPKAIKGAISFKNVVFSYIKNEPILNGVSFEVKQGETVAIVGATGAGKSTIINLINRFYDVDSGSIKVDGTSVKEYDLNFLRNEIAIVLQDVFLFSDSIYNNIGLQKEEISMDEIKDAASQIGISKFIESLPGGFEYNVKERGIMLSSGQRQLIAFLRAYVSNPSILILDEATSSIDSHSEQMIQFAIDKITEGRTSIVIAHRLATIKNADKIIVLDKGNIVEQGTHQELIHIADGYYKNLHDKQFSNQQIA</sequence>
<dbReference type="InterPro" id="IPR003439">
    <property type="entry name" value="ABC_transporter-like_ATP-bd"/>
</dbReference>
<dbReference type="PANTHER" id="PTHR43394">
    <property type="entry name" value="ATP-DEPENDENT PERMEASE MDL1, MITOCHONDRIAL"/>
    <property type="match status" value="1"/>
</dbReference>
<dbReference type="InterPro" id="IPR036640">
    <property type="entry name" value="ABC1_TM_sf"/>
</dbReference>
<dbReference type="SMART" id="SM00382">
    <property type="entry name" value="AAA"/>
    <property type="match status" value="1"/>
</dbReference>
<dbReference type="EC" id="3.6.3.-" evidence="10"/>
<dbReference type="PANTHER" id="PTHR43394:SF1">
    <property type="entry name" value="ATP-BINDING CASSETTE SUB-FAMILY B MEMBER 10, MITOCHONDRIAL"/>
    <property type="match status" value="1"/>
</dbReference>
<evidence type="ECO:0000256" key="2">
    <source>
        <dbReference type="ARBA" id="ARBA00022692"/>
    </source>
</evidence>
<keyword evidence="4 10" id="KW-0067">ATP-binding</keyword>
<dbReference type="GO" id="GO:0016787">
    <property type="term" value="F:hydrolase activity"/>
    <property type="evidence" value="ECO:0007669"/>
    <property type="project" value="UniProtKB-KW"/>
</dbReference>
<dbReference type="PROSITE" id="PS50893">
    <property type="entry name" value="ABC_TRANSPORTER_2"/>
    <property type="match status" value="1"/>
</dbReference>
<evidence type="ECO:0000256" key="4">
    <source>
        <dbReference type="ARBA" id="ARBA00022840"/>
    </source>
</evidence>
<feature type="transmembrane region" description="Helical" evidence="7">
    <location>
        <begin position="24"/>
        <end position="45"/>
    </location>
</feature>
<reference evidence="10 11" key="1">
    <citation type="submission" date="2020-03" db="EMBL/GenBank/DDBJ databases">
        <title>Genomic Encyclopedia of Type Strains, Phase IV (KMG-IV): sequencing the most valuable type-strain genomes for metagenomic binning, comparative biology and taxonomic classification.</title>
        <authorList>
            <person name="Goeker M."/>
        </authorList>
    </citation>
    <scope>NUCLEOTIDE SEQUENCE [LARGE SCALE GENOMIC DNA]</scope>
    <source>
        <strain evidence="10 11">DSM 101599</strain>
    </source>
</reference>
<evidence type="ECO:0000259" key="8">
    <source>
        <dbReference type="PROSITE" id="PS50893"/>
    </source>
</evidence>
<protein>
    <submittedName>
        <fullName evidence="10">Subfamily B ATP-binding cassette protein MsbA</fullName>
        <ecNumber evidence="10">3.6.3.-</ecNumber>
    </submittedName>
</protein>
<evidence type="ECO:0000256" key="7">
    <source>
        <dbReference type="SAM" id="Phobius"/>
    </source>
</evidence>
<feature type="transmembrane region" description="Helical" evidence="7">
    <location>
        <begin position="66"/>
        <end position="91"/>
    </location>
</feature>
<dbReference type="PROSITE" id="PS00211">
    <property type="entry name" value="ABC_TRANSPORTER_1"/>
    <property type="match status" value="1"/>
</dbReference>
<dbReference type="SUPFAM" id="SSF90123">
    <property type="entry name" value="ABC transporter transmembrane region"/>
    <property type="match status" value="1"/>
</dbReference>
<keyword evidence="2 7" id="KW-0812">Transmembrane</keyword>
<organism evidence="10 11">
    <name type="scientific">Wenyingzhuangia heitensis</name>
    <dbReference type="NCBI Taxonomy" id="1487859"/>
    <lineage>
        <taxon>Bacteria</taxon>
        <taxon>Pseudomonadati</taxon>
        <taxon>Bacteroidota</taxon>
        <taxon>Flavobacteriia</taxon>
        <taxon>Flavobacteriales</taxon>
        <taxon>Flavobacteriaceae</taxon>
        <taxon>Wenyingzhuangia</taxon>
    </lineage>
</organism>
<proteinExistence type="predicted"/>
<comment type="caution">
    <text evidence="10">The sequence shown here is derived from an EMBL/GenBank/DDBJ whole genome shotgun (WGS) entry which is preliminary data.</text>
</comment>
<dbReference type="Gene3D" id="3.40.50.300">
    <property type="entry name" value="P-loop containing nucleotide triphosphate hydrolases"/>
    <property type="match status" value="1"/>
</dbReference>
<keyword evidence="11" id="KW-1185">Reference proteome</keyword>
<accession>A0ABX0U9G5</accession>
<comment type="subcellular location">
    <subcellularLocation>
        <location evidence="1">Cell membrane</location>
        <topology evidence="1">Multi-pass membrane protein</topology>
    </subcellularLocation>
</comment>
<dbReference type="Gene3D" id="1.20.1560.10">
    <property type="entry name" value="ABC transporter type 1, transmembrane domain"/>
    <property type="match status" value="1"/>
</dbReference>
<dbReference type="InterPro" id="IPR011527">
    <property type="entry name" value="ABC1_TM_dom"/>
</dbReference>
<evidence type="ECO:0000256" key="3">
    <source>
        <dbReference type="ARBA" id="ARBA00022741"/>
    </source>
</evidence>
<evidence type="ECO:0000256" key="5">
    <source>
        <dbReference type="ARBA" id="ARBA00022989"/>
    </source>
</evidence>